<dbReference type="AlphaFoldDB" id="A0ABD2A7G6"/>
<feature type="region of interest" description="Disordered" evidence="1">
    <location>
        <begin position="158"/>
        <end position="178"/>
    </location>
</feature>
<reference evidence="2 3" key="1">
    <citation type="journal article" date="2024" name="Ann. Entomol. Soc. Am.">
        <title>Genomic analyses of the southern and eastern yellowjacket wasps (Hymenoptera: Vespidae) reveal evolutionary signatures of social life.</title>
        <authorList>
            <person name="Catto M.A."/>
            <person name="Caine P.B."/>
            <person name="Orr S.E."/>
            <person name="Hunt B.G."/>
            <person name="Goodisman M.A.D."/>
        </authorList>
    </citation>
    <scope>NUCLEOTIDE SEQUENCE [LARGE SCALE GENOMIC DNA]</scope>
    <source>
        <strain evidence="2">233</strain>
        <tissue evidence="2">Head and thorax</tissue>
    </source>
</reference>
<feature type="compositionally biased region" description="Polar residues" evidence="1">
    <location>
        <begin position="168"/>
        <end position="178"/>
    </location>
</feature>
<evidence type="ECO:0000313" key="3">
    <source>
        <dbReference type="Proteomes" id="UP001607302"/>
    </source>
</evidence>
<protein>
    <submittedName>
        <fullName evidence="2">Teneurin-a isoform X1</fullName>
    </submittedName>
</protein>
<dbReference type="Proteomes" id="UP001607302">
    <property type="component" value="Unassembled WGS sequence"/>
</dbReference>
<evidence type="ECO:0000313" key="2">
    <source>
        <dbReference type="EMBL" id="KAL2716287.1"/>
    </source>
</evidence>
<name>A0ABD2A7G6_VESSQ</name>
<evidence type="ECO:0000256" key="1">
    <source>
        <dbReference type="SAM" id="MobiDB-lite"/>
    </source>
</evidence>
<gene>
    <name evidence="2" type="ORF">V1478_013963</name>
</gene>
<organism evidence="2 3">
    <name type="scientific">Vespula squamosa</name>
    <name type="common">Southern yellow jacket</name>
    <name type="synonym">Wasp</name>
    <dbReference type="NCBI Taxonomy" id="30214"/>
    <lineage>
        <taxon>Eukaryota</taxon>
        <taxon>Metazoa</taxon>
        <taxon>Ecdysozoa</taxon>
        <taxon>Arthropoda</taxon>
        <taxon>Hexapoda</taxon>
        <taxon>Insecta</taxon>
        <taxon>Pterygota</taxon>
        <taxon>Neoptera</taxon>
        <taxon>Endopterygota</taxon>
        <taxon>Hymenoptera</taxon>
        <taxon>Apocrita</taxon>
        <taxon>Aculeata</taxon>
        <taxon>Vespoidea</taxon>
        <taxon>Vespidae</taxon>
        <taxon>Vespinae</taxon>
        <taxon>Vespula</taxon>
    </lineage>
</organism>
<proteinExistence type="predicted"/>
<dbReference type="EMBL" id="JAUDFV010000154">
    <property type="protein sequence ID" value="KAL2716287.1"/>
    <property type="molecule type" value="Genomic_DNA"/>
</dbReference>
<sequence length="178" mass="19429">MSGWICKATPLIFYIHRYVLFPTEWDTTAACVSSSGGSGGGFEKCLDRVISIVSRVYGDPSADRVLINIHYPTSRGDPRDIANDDGLYRIPVDIGKRRTVGYNIRGNQEPHLAVSEIVRTQGKANAFPQSTTNFTLRGVVLTANDLVHVAEYLMSGSPRSYPARSPGVASTPTVTREP</sequence>
<keyword evidence="3" id="KW-1185">Reference proteome</keyword>
<comment type="caution">
    <text evidence="2">The sequence shown here is derived from an EMBL/GenBank/DDBJ whole genome shotgun (WGS) entry which is preliminary data.</text>
</comment>
<accession>A0ABD2A7G6</accession>